<evidence type="ECO:0000256" key="7">
    <source>
        <dbReference type="ARBA" id="ARBA00022741"/>
    </source>
</evidence>
<feature type="domain" description="HPt" evidence="18">
    <location>
        <begin position="677"/>
        <end position="773"/>
    </location>
</feature>
<dbReference type="Pfam" id="PF01627">
    <property type="entry name" value="Hpt"/>
    <property type="match status" value="1"/>
</dbReference>
<dbReference type="InterPro" id="IPR004358">
    <property type="entry name" value="Sig_transdc_His_kin-like_C"/>
</dbReference>
<dbReference type="SMART" id="SM00388">
    <property type="entry name" value="HisKA"/>
    <property type="match status" value="1"/>
</dbReference>
<dbReference type="InterPro" id="IPR005467">
    <property type="entry name" value="His_kinase_dom"/>
</dbReference>
<dbReference type="PROSITE" id="PS50109">
    <property type="entry name" value="HIS_KIN"/>
    <property type="match status" value="1"/>
</dbReference>
<protein>
    <recommendedName>
        <fullName evidence="3">histidine kinase</fullName>
        <ecNumber evidence="3">2.7.13.3</ecNumber>
    </recommendedName>
</protein>
<dbReference type="Gene3D" id="3.30.565.10">
    <property type="entry name" value="Histidine kinase-like ATPase, C-terminal domain"/>
    <property type="match status" value="1"/>
</dbReference>
<name>A0ABU9BW02_9BURK</name>
<dbReference type="SUPFAM" id="SSF47384">
    <property type="entry name" value="Homodimeric domain of signal transducing histidine kinase"/>
    <property type="match status" value="1"/>
</dbReference>
<dbReference type="Gene3D" id="1.20.120.160">
    <property type="entry name" value="HPT domain"/>
    <property type="match status" value="1"/>
</dbReference>
<dbReference type="InterPro" id="IPR036097">
    <property type="entry name" value="HisK_dim/P_sf"/>
</dbReference>
<dbReference type="InterPro" id="IPR008207">
    <property type="entry name" value="Sig_transdc_His_kin_Hpt_dom"/>
</dbReference>
<dbReference type="SMART" id="SM00387">
    <property type="entry name" value="HATPase_c"/>
    <property type="match status" value="1"/>
</dbReference>
<evidence type="ECO:0000259" key="17">
    <source>
        <dbReference type="PROSITE" id="PS50110"/>
    </source>
</evidence>
<comment type="caution">
    <text evidence="19">The sequence shown here is derived from an EMBL/GenBank/DDBJ whole genome shotgun (WGS) entry which is preliminary data.</text>
</comment>
<evidence type="ECO:0000256" key="3">
    <source>
        <dbReference type="ARBA" id="ARBA00012438"/>
    </source>
</evidence>
<evidence type="ECO:0000256" key="2">
    <source>
        <dbReference type="ARBA" id="ARBA00004651"/>
    </source>
</evidence>
<reference evidence="19 20" key="1">
    <citation type="submission" date="2024-04" db="EMBL/GenBank/DDBJ databases">
        <title>Novel species of the genus Ideonella isolated from streams.</title>
        <authorList>
            <person name="Lu H."/>
        </authorList>
    </citation>
    <scope>NUCLEOTIDE SEQUENCE [LARGE SCALE GENOMIC DNA]</scope>
    <source>
        <strain evidence="19 20">DXS29W</strain>
    </source>
</reference>
<proteinExistence type="predicted"/>
<keyword evidence="9 15" id="KW-1133">Transmembrane helix</keyword>
<dbReference type="InterPro" id="IPR036890">
    <property type="entry name" value="HATPase_C_sf"/>
</dbReference>
<evidence type="ECO:0000256" key="10">
    <source>
        <dbReference type="ARBA" id="ARBA00023012"/>
    </source>
</evidence>
<keyword evidence="6 15" id="KW-0812">Transmembrane</keyword>
<evidence type="ECO:0000313" key="20">
    <source>
        <dbReference type="Proteomes" id="UP001371218"/>
    </source>
</evidence>
<evidence type="ECO:0000256" key="5">
    <source>
        <dbReference type="ARBA" id="ARBA00022553"/>
    </source>
</evidence>
<keyword evidence="11 15" id="KW-0472">Membrane</keyword>
<feature type="modified residue" description="4-aspartylphosphate" evidence="13">
    <location>
        <position position="558"/>
    </location>
</feature>
<dbReference type="CDD" id="cd17546">
    <property type="entry name" value="REC_hyHK_CKI1_RcsC-like"/>
    <property type="match status" value="1"/>
</dbReference>
<keyword evidence="14" id="KW-0175">Coiled coil</keyword>
<dbReference type="SUPFAM" id="SSF47226">
    <property type="entry name" value="Histidine-containing phosphotransfer domain, HPT domain"/>
    <property type="match status" value="1"/>
</dbReference>
<keyword evidence="20" id="KW-1185">Reference proteome</keyword>
<dbReference type="SMART" id="SM00448">
    <property type="entry name" value="REC"/>
    <property type="match status" value="1"/>
</dbReference>
<gene>
    <name evidence="19" type="ORF">AACH06_25270</name>
</gene>
<dbReference type="PRINTS" id="PR00344">
    <property type="entry name" value="BCTRLSENSOR"/>
</dbReference>
<evidence type="ECO:0000256" key="4">
    <source>
        <dbReference type="ARBA" id="ARBA00022475"/>
    </source>
</evidence>
<feature type="modified residue" description="Phosphohistidine" evidence="12">
    <location>
        <position position="716"/>
    </location>
</feature>
<dbReference type="Pfam" id="PF02518">
    <property type="entry name" value="HATPase_c"/>
    <property type="match status" value="1"/>
</dbReference>
<dbReference type="CDD" id="cd00082">
    <property type="entry name" value="HisKA"/>
    <property type="match status" value="1"/>
</dbReference>
<keyword evidence="8 19" id="KW-0067">ATP-binding</keyword>
<evidence type="ECO:0000256" key="14">
    <source>
        <dbReference type="SAM" id="Coils"/>
    </source>
</evidence>
<evidence type="ECO:0000256" key="11">
    <source>
        <dbReference type="ARBA" id="ARBA00023136"/>
    </source>
</evidence>
<evidence type="ECO:0000256" key="15">
    <source>
        <dbReference type="SAM" id="Phobius"/>
    </source>
</evidence>
<dbReference type="GO" id="GO:0005524">
    <property type="term" value="F:ATP binding"/>
    <property type="evidence" value="ECO:0007669"/>
    <property type="project" value="UniProtKB-KW"/>
</dbReference>
<dbReference type="Proteomes" id="UP001371218">
    <property type="component" value="Unassembled WGS sequence"/>
</dbReference>
<evidence type="ECO:0000256" key="13">
    <source>
        <dbReference type="PROSITE-ProRule" id="PRU00169"/>
    </source>
</evidence>
<sequence length="782" mass="84313">MSHADTPLSERARTWATQRLVWWLGGALVVLLLGTAWMQARLDGLIGEASTLADNNLTWSHFQLESEFHALQDALRDLPTDEPTDGPRAAALRARYELFVSRVALVDPAQVQAPLPSTQEHRATLARLHAFVNRADPLLSDEVDTPLTPTDVTTLRSQMDGLAEAVHALSQMSSQMTVRNAERRDQALHEHQRTGVVLTALQSLATLGFAWLLVRQLHEASRRQADLAELADRLEAARAAAEVANESKSVFLANMSHELRTPFNGVLGMLGLLDDTRLDDDQRRTLRTARESTEHLLALLNDILDVSRLEHGQVSLHLAPVDLHALVHAVQTVMTPAAEAKGLKLGTRLEAGTPPAVVADGTRLKQVLFNLLSNAIKFTDRGEVTLRVAPVAPHADAPVAPPGQQWLAFRVRDTGIGIDASTREHLFERFMQADASVTRAHGGTGLGLQISRGLARLMGGDILVESQPGEGSEFSLELPLTALSALPAPPAADAAAPPPGARHLPAPLNVLVAEDHSINRQYIGTVLERAGHRVRFADNGAAALAEAEKEVPDLILMDIHMPVMDGVSATRALRARPAPLGQVKIVAVTADAFEATRERMREAGADRHLVKPFRTAELDQLLLDLFGREGPAPGGHASSLVGYTDELGLWPEESDAPAKPPELLDLRGFGELSGLLTLGGVRPLLTAFFADDSGAYSGLLAALGRHDTEEMNASAHRFKGGAQLLGLAALAAQADTIEREADDWTPAQVGQAAAELRRLWAASLTLCRRLEFLTSGALVREL</sequence>
<dbReference type="InterPro" id="IPR003594">
    <property type="entry name" value="HATPase_dom"/>
</dbReference>
<feature type="coiled-coil region" evidence="14">
    <location>
        <begin position="217"/>
        <end position="247"/>
    </location>
</feature>
<organism evidence="19 20">
    <name type="scientific">Ideonella lacteola</name>
    <dbReference type="NCBI Taxonomy" id="2984193"/>
    <lineage>
        <taxon>Bacteria</taxon>
        <taxon>Pseudomonadati</taxon>
        <taxon>Pseudomonadota</taxon>
        <taxon>Betaproteobacteria</taxon>
        <taxon>Burkholderiales</taxon>
        <taxon>Sphaerotilaceae</taxon>
        <taxon>Ideonella</taxon>
    </lineage>
</organism>
<dbReference type="EMBL" id="JBBUTG010000025">
    <property type="protein sequence ID" value="MEK8034150.1"/>
    <property type="molecule type" value="Genomic_DNA"/>
</dbReference>
<dbReference type="SUPFAM" id="SSF52172">
    <property type="entry name" value="CheY-like"/>
    <property type="match status" value="1"/>
</dbReference>
<feature type="transmembrane region" description="Helical" evidence="15">
    <location>
        <begin position="20"/>
        <end position="38"/>
    </location>
</feature>
<keyword evidence="10" id="KW-0902">Two-component regulatory system</keyword>
<evidence type="ECO:0000313" key="19">
    <source>
        <dbReference type="EMBL" id="MEK8034150.1"/>
    </source>
</evidence>
<dbReference type="Gene3D" id="3.40.50.2300">
    <property type="match status" value="1"/>
</dbReference>
<dbReference type="CDD" id="cd16922">
    <property type="entry name" value="HATPase_EvgS-ArcB-TorS-like"/>
    <property type="match status" value="1"/>
</dbReference>
<comment type="catalytic activity">
    <reaction evidence="1">
        <text>ATP + protein L-histidine = ADP + protein N-phospho-L-histidine.</text>
        <dbReference type="EC" id="2.7.13.3"/>
    </reaction>
</comment>
<dbReference type="InterPro" id="IPR003661">
    <property type="entry name" value="HisK_dim/P_dom"/>
</dbReference>
<dbReference type="InterPro" id="IPR011006">
    <property type="entry name" value="CheY-like_superfamily"/>
</dbReference>
<keyword evidence="5 13" id="KW-0597">Phosphoprotein</keyword>
<dbReference type="PANTHER" id="PTHR45339:SF1">
    <property type="entry name" value="HYBRID SIGNAL TRANSDUCTION HISTIDINE KINASE J"/>
    <property type="match status" value="1"/>
</dbReference>
<dbReference type="Pfam" id="PF00512">
    <property type="entry name" value="HisKA"/>
    <property type="match status" value="1"/>
</dbReference>
<dbReference type="Pfam" id="PF00072">
    <property type="entry name" value="Response_reg"/>
    <property type="match status" value="1"/>
</dbReference>
<keyword evidence="4" id="KW-1003">Cell membrane</keyword>
<dbReference type="EC" id="2.7.13.3" evidence="3"/>
<feature type="domain" description="Histidine kinase" evidence="16">
    <location>
        <begin position="254"/>
        <end position="482"/>
    </location>
</feature>
<dbReference type="InterPro" id="IPR001789">
    <property type="entry name" value="Sig_transdc_resp-reg_receiver"/>
</dbReference>
<evidence type="ECO:0000256" key="12">
    <source>
        <dbReference type="PROSITE-ProRule" id="PRU00110"/>
    </source>
</evidence>
<evidence type="ECO:0000259" key="16">
    <source>
        <dbReference type="PROSITE" id="PS50109"/>
    </source>
</evidence>
<evidence type="ECO:0000256" key="6">
    <source>
        <dbReference type="ARBA" id="ARBA00022692"/>
    </source>
</evidence>
<evidence type="ECO:0000259" key="18">
    <source>
        <dbReference type="PROSITE" id="PS50894"/>
    </source>
</evidence>
<dbReference type="SUPFAM" id="SSF55874">
    <property type="entry name" value="ATPase domain of HSP90 chaperone/DNA topoisomerase II/histidine kinase"/>
    <property type="match status" value="1"/>
</dbReference>
<evidence type="ECO:0000256" key="8">
    <source>
        <dbReference type="ARBA" id="ARBA00022840"/>
    </source>
</evidence>
<dbReference type="PANTHER" id="PTHR45339">
    <property type="entry name" value="HYBRID SIGNAL TRANSDUCTION HISTIDINE KINASE J"/>
    <property type="match status" value="1"/>
</dbReference>
<dbReference type="RefSeq" id="WP_341428577.1">
    <property type="nucleotide sequence ID" value="NZ_JBBUTG010000025.1"/>
</dbReference>
<accession>A0ABU9BW02</accession>
<keyword evidence="7" id="KW-0547">Nucleotide-binding</keyword>
<feature type="domain" description="Response regulatory" evidence="17">
    <location>
        <begin position="509"/>
        <end position="626"/>
    </location>
</feature>
<dbReference type="PROSITE" id="PS50894">
    <property type="entry name" value="HPT"/>
    <property type="match status" value="1"/>
</dbReference>
<dbReference type="Gene3D" id="1.10.287.130">
    <property type="match status" value="1"/>
</dbReference>
<evidence type="ECO:0000256" key="1">
    <source>
        <dbReference type="ARBA" id="ARBA00000085"/>
    </source>
</evidence>
<comment type="subcellular location">
    <subcellularLocation>
        <location evidence="2">Cell membrane</location>
        <topology evidence="2">Multi-pass membrane protein</topology>
    </subcellularLocation>
</comment>
<dbReference type="PROSITE" id="PS50110">
    <property type="entry name" value="RESPONSE_REGULATORY"/>
    <property type="match status" value="1"/>
</dbReference>
<dbReference type="InterPro" id="IPR036641">
    <property type="entry name" value="HPT_dom_sf"/>
</dbReference>
<evidence type="ECO:0000256" key="9">
    <source>
        <dbReference type="ARBA" id="ARBA00022989"/>
    </source>
</evidence>